<keyword evidence="6 10" id="KW-1133">Transmembrane helix</keyword>
<feature type="transmembrane region" description="Helical" evidence="10">
    <location>
        <begin position="375"/>
        <end position="398"/>
    </location>
</feature>
<feature type="transmembrane region" description="Helical" evidence="10">
    <location>
        <begin position="6"/>
        <end position="23"/>
    </location>
</feature>
<feature type="compositionally biased region" description="Basic and acidic residues" evidence="9">
    <location>
        <begin position="605"/>
        <end position="635"/>
    </location>
</feature>
<dbReference type="Pfam" id="PF00999">
    <property type="entry name" value="Na_H_Exchanger"/>
    <property type="match status" value="1"/>
</dbReference>
<evidence type="ECO:0000256" key="8">
    <source>
        <dbReference type="ARBA" id="ARBA00023136"/>
    </source>
</evidence>
<gene>
    <name evidence="13" type="ORF">CW354_21875</name>
</gene>
<dbReference type="SUPFAM" id="SSF51735">
    <property type="entry name" value="NAD(P)-binding Rossmann-fold domains"/>
    <property type="match status" value="1"/>
</dbReference>
<dbReference type="AlphaFoldDB" id="A0A2S7JZG5"/>
<keyword evidence="5 10" id="KW-0812">Transmembrane</keyword>
<feature type="transmembrane region" description="Helical" evidence="10">
    <location>
        <begin position="342"/>
        <end position="363"/>
    </location>
</feature>
<protein>
    <submittedName>
        <fullName evidence="13">Sodium:proton exchanger</fullName>
    </submittedName>
</protein>
<accession>A0A2S7JZG5</accession>
<evidence type="ECO:0000256" key="9">
    <source>
        <dbReference type="SAM" id="MobiDB-lite"/>
    </source>
</evidence>
<feature type="transmembrane region" description="Helical" evidence="10">
    <location>
        <begin position="282"/>
        <end position="305"/>
    </location>
</feature>
<feature type="transmembrane region" description="Helical" evidence="10">
    <location>
        <begin position="159"/>
        <end position="182"/>
    </location>
</feature>
<evidence type="ECO:0000313" key="13">
    <source>
        <dbReference type="EMBL" id="PQA85588.1"/>
    </source>
</evidence>
<dbReference type="PANTHER" id="PTHR32507">
    <property type="entry name" value="NA(+)/H(+) ANTIPORTER 1"/>
    <property type="match status" value="1"/>
</dbReference>
<evidence type="ECO:0000256" key="10">
    <source>
        <dbReference type="SAM" id="Phobius"/>
    </source>
</evidence>
<dbReference type="Gene3D" id="3.40.50.720">
    <property type="entry name" value="NAD(P)-binding Rossmann-like Domain"/>
    <property type="match status" value="1"/>
</dbReference>
<feature type="transmembrane region" description="Helical" evidence="10">
    <location>
        <begin position="30"/>
        <end position="50"/>
    </location>
</feature>
<feature type="transmembrane region" description="Helical" evidence="10">
    <location>
        <begin position="101"/>
        <end position="121"/>
    </location>
</feature>
<dbReference type="GO" id="GO:0015297">
    <property type="term" value="F:antiporter activity"/>
    <property type="evidence" value="ECO:0007669"/>
    <property type="project" value="UniProtKB-KW"/>
</dbReference>
<feature type="region of interest" description="Disordered" evidence="9">
    <location>
        <begin position="600"/>
        <end position="646"/>
    </location>
</feature>
<keyword evidence="2" id="KW-0813">Transport</keyword>
<dbReference type="OrthoDB" id="570124at2"/>
<organism evidence="13 14">
    <name type="scientific">Hyphococcus luteus</name>
    <dbReference type="NCBI Taxonomy" id="2058213"/>
    <lineage>
        <taxon>Bacteria</taxon>
        <taxon>Pseudomonadati</taxon>
        <taxon>Pseudomonadota</taxon>
        <taxon>Alphaproteobacteria</taxon>
        <taxon>Parvularculales</taxon>
        <taxon>Parvularculaceae</taxon>
        <taxon>Hyphococcus</taxon>
    </lineage>
</organism>
<evidence type="ECO:0000256" key="5">
    <source>
        <dbReference type="ARBA" id="ARBA00022692"/>
    </source>
</evidence>
<feature type="transmembrane region" description="Helical" evidence="10">
    <location>
        <begin position="194"/>
        <end position="216"/>
    </location>
</feature>
<dbReference type="Proteomes" id="UP000239504">
    <property type="component" value="Unassembled WGS sequence"/>
</dbReference>
<feature type="transmembrane region" description="Helical" evidence="10">
    <location>
        <begin position="70"/>
        <end position="89"/>
    </location>
</feature>
<comment type="subcellular location">
    <subcellularLocation>
        <location evidence="1">Cell membrane</location>
        <topology evidence="1">Multi-pass membrane protein</topology>
    </subcellularLocation>
</comment>
<feature type="domain" description="RCK N-terminal" evidence="12">
    <location>
        <begin position="411"/>
        <end position="515"/>
    </location>
</feature>
<evidence type="ECO:0000313" key="14">
    <source>
        <dbReference type="Proteomes" id="UP000239504"/>
    </source>
</evidence>
<dbReference type="InterPro" id="IPR036291">
    <property type="entry name" value="NAD(P)-bd_dom_sf"/>
</dbReference>
<keyword evidence="3" id="KW-0050">Antiport</keyword>
<evidence type="ECO:0000256" key="1">
    <source>
        <dbReference type="ARBA" id="ARBA00004651"/>
    </source>
</evidence>
<comment type="caution">
    <text evidence="13">The sequence shown here is derived from an EMBL/GenBank/DDBJ whole genome shotgun (WGS) entry which is preliminary data.</text>
</comment>
<evidence type="ECO:0000256" key="2">
    <source>
        <dbReference type="ARBA" id="ARBA00022448"/>
    </source>
</evidence>
<dbReference type="EMBL" id="PJCH01000017">
    <property type="protein sequence ID" value="PQA85588.1"/>
    <property type="molecule type" value="Genomic_DNA"/>
</dbReference>
<evidence type="ECO:0000256" key="3">
    <source>
        <dbReference type="ARBA" id="ARBA00022449"/>
    </source>
</evidence>
<dbReference type="Gene3D" id="1.20.1530.20">
    <property type="match status" value="1"/>
</dbReference>
<keyword evidence="7" id="KW-0406">Ion transport</keyword>
<dbReference type="InterPro" id="IPR003148">
    <property type="entry name" value="RCK_N"/>
</dbReference>
<keyword evidence="4" id="KW-1003">Cell membrane</keyword>
<evidence type="ECO:0000259" key="12">
    <source>
        <dbReference type="Pfam" id="PF02254"/>
    </source>
</evidence>
<sequence length="646" mass="69595">MENLVLAFAIIGVLGIGAQWLAWRFNLPAIVLMAVAGILAGPVFNIFSASDAPPGTPPMEALFGDFYRPIIAVAVAVILFEGGLQLNFSELRGLTRGVRRLVLPGVPIAWFLAAIAGYLIAGLTWQAALLFGGIMVVTGPTVIIPLLRQSRLNARPATLLKWEGIVNDPIGALLAVLVYEFLVIGDHSGTSIEIVSSLVLAALLSAGLGFAFGRFTATSFRRGWVPEYLKPPVLLALVLVCFELANLMQEEAGLLSVTAMGVTLANSRIASIDDLRLFKENITVMLVSGVFIILTANLTMGDIAALDWRSFWFIIAMLFVVRPLTVLIATVGAGLPWKERLLVGWIAPRGIVAVAVTGFFGASMTDAGYLDGDKVIALAFAMVFATVALHGFSISPLAKALGLASRESPGVLIIGASPFAISLATKLKEMEIPVMVADTSWRRLKPARLANVETYYGEILSEVTEHHLDLNRFGYLLALGGNEAHNALVATDLAPELGRAAIFQVNARGKDEEDRKALSYTLQGRTFLQSGPALDELVRRHYSGWIFQRTKLSDEYPPEQYKKDLGAEGELVLVIRKGVINFASPEVPVTPETGDIALAYIPKPSEPKEKPAKQDKEKEAKAEKDKETAPDKPADEPPAPPADDVV</sequence>
<dbReference type="GO" id="GO:0005886">
    <property type="term" value="C:plasma membrane"/>
    <property type="evidence" value="ECO:0007669"/>
    <property type="project" value="UniProtKB-SubCell"/>
</dbReference>
<dbReference type="PANTHER" id="PTHR32507:SF0">
    <property type="entry name" value="NA(+)_H(+) ANTIPORTER 2-RELATED"/>
    <property type="match status" value="1"/>
</dbReference>
<name>A0A2S7JZG5_9PROT</name>
<feature type="domain" description="Cation/H+ exchanger transmembrane" evidence="11">
    <location>
        <begin position="21"/>
        <end position="399"/>
    </location>
</feature>
<reference evidence="13 14" key="1">
    <citation type="submission" date="2017-12" db="EMBL/GenBank/DDBJ databases">
        <authorList>
            <person name="Hurst M.R.H."/>
        </authorList>
    </citation>
    <scope>NUCLEOTIDE SEQUENCE [LARGE SCALE GENOMIC DNA]</scope>
    <source>
        <strain evidence="13 14">SY-3-19</strain>
    </source>
</reference>
<dbReference type="InterPro" id="IPR006153">
    <property type="entry name" value="Cation/H_exchanger_TM"/>
</dbReference>
<dbReference type="RefSeq" id="WP_104832228.1">
    <property type="nucleotide sequence ID" value="NZ_PJCH01000017.1"/>
</dbReference>
<evidence type="ECO:0000256" key="4">
    <source>
        <dbReference type="ARBA" id="ARBA00022475"/>
    </source>
</evidence>
<dbReference type="Pfam" id="PF02254">
    <property type="entry name" value="TrkA_N"/>
    <property type="match status" value="1"/>
</dbReference>
<dbReference type="GO" id="GO:1902600">
    <property type="term" value="P:proton transmembrane transport"/>
    <property type="evidence" value="ECO:0007669"/>
    <property type="project" value="InterPro"/>
</dbReference>
<proteinExistence type="predicted"/>
<feature type="transmembrane region" description="Helical" evidence="10">
    <location>
        <begin position="311"/>
        <end position="335"/>
    </location>
</feature>
<evidence type="ECO:0000259" key="11">
    <source>
        <dbReference type="Pfam" id="PF00999"/>
    </source>
</evidence>
<keyword evidence="8 10" id="KW-0472">Membrane</keyword>
<dbReference type="GO" id="GO:0006813">
    <property type="term" value="P:potassium ion transport"/>
    <property type="evidence" value="ECO:0007669"/>
    <property type="project" value="InterPro"/>
</dbReference>
<evidence type="ECO:0000256" key="7">
    <source>
        <dbReference type="ARBA" id="ARBA00023065"/>
    </source>
</evidence>
<feature type="transmembrane region" description="Helical" evidence="10">
    <location>
        <begin position="127"/>
        <end position="147"/>
    </location>
</feature>
<keyword evidence="14" id="KW-1185">Reference proteome</keyword>
<dbReference type="InterPro" id="IPR038770">
    <property type="entry name" value="Na+/solute_symporter_sf"/>
</dbReference>
<evidence type="ECO:0000256" key="6">
    <source>
        <dbReference type="ARBA" id="ARBA00022989"/>
    </source>
</evidence>
<feature type="compositionally biased region" description="Pro residues" evidence="9">
    <location>
        <begin position="636"/>
        <end position="646"/>
    </location>
</feature>